<comment type="caution">
    <text evidence="2">The sequence shown here is derived from an EMBL/GenBank/DDBJ whole genome shotgun (WGS) entry which is preliminary data.</text>
</comment>
<organism evidence="2 3">
    <name type="scientific">Staphylococcus gallinarum</name>
    <dbReference type="NCBI Taxonomy" id="1293"/>
    <lineage>
        <taxon>Bacteria</taxon>
        <taxon>Bacillati</taxon>
        <taxon>Bacillota</taxon>
        <taxon>Bacilli</taxon>
        <taxon>Bacillales</taxon>
        <taxon>Staphylococcaceae</taxon>
        <taxon>Staphylococcus</taxon>
    </lineage>
</organism>
<keyword evidence="1" id="KW-1133">Transmembrane helix</keyword>
<keyword evidence="1" id="KW-0472">Membrane</keyword>
<evidence type="ECO:0000313" key="2">
    <source>
        <dbReference type="EMBL" id="RIL42283.1"/>
    </source>
</evidence>
<keyword evidence="1" id="KW-0812">Transmembrane</keyword>
<dbReference type="NCBIfam" id="NF033835">
    <property type="entry name" value="VraH_fam"/>
    <property type="match status" value="1"/>
</dbReference>
<reference evidence="2 3" key="1">
    <citation type="journal article" date="2016" name="Front. Microbiol.">
        <title>Comprehensive Phylogenetic Analysis of Bovine Non-aureus Staphylococci Species Based on Whole-Genome Sequencing.</title>
        <authorList>
            <person name="Naushad S."/>
            <person name="Barkema H.W."/>
            <person name="Luby C."/>
            <person name="Condas L.A."/>
            <person name="Nobrega D.B."/>
            <person name="Carson D.A."/>
            <person name="De Buck J."/>
        </authorList>
    </citation>
    <scope>NUCLEOTIDE SEQUENCE [LARGE SCALE GENOMIC DNA]</scope>
    <source>
        <strain evidence="2 3">SNUC 1388</strain>
    </source>
</reference>
<accession>A0A418HMZ8</accession>
<evidence type="ECO:0000313" key="3">
    <source>
        <dbReference type="Proteomes" id="UP000283576"/>
    </source>
</evidence>
<proteinExistence type="predicted"/>
<gene>
    <name evidence="2" type="ORF">BUZ01_08820</name>
</gene>
<dbReference type="EMBL" id="QXRZ01000005">
    <property type="protein sequence ID" value="RIL42283.1"/>
    <property type="molecule type" value="Genomic_DNA"/>
</dbReference>
<dbReference type="Proteomes" id="UP000283576">
    <property type="component" value="Unassembled WGS sequence"/>
</dbReference>
<feature type="transmembrane region" description="Helical" evidence="1">
    <location>
        <begin position="20"/>
        <end position="50"/>
    </location>
</feature>
<evidence type="ECO:0000256" key="1">
    <source>
        <dbReference type="SAM" id="Phobius"/>
    </source>
</evidence>
<dbReference type="InterPro" id="IPR049869">
    <property type="entry name" value="VraH"/>
</dbReference>
<protein>
    <submittedName>
        <fullName evidence="2">Uncharacterized protein</fullName>
    </submittedName>
</protein>
<sequence>MTIIDIKEKLLNKKWDITDLIFLLLFIVLACTFLTPILGVPIGIIVYLLLFLDDEDDITDEIETMNQQIDKKRTEKN</sequence>
<dbReference type="AlphaFoldDB" id="A0A418HMZ8"/>
<name>A0A418HMZ8_STAGA</name>
<dbReference type="RefSeq" id="WP_119624534.1">
    <property type="nucleotide sequence ID" value="NZ_JAIBNU010000001.1"/>
</dbReference>
<dbReference type="PROSITE" id="PS51257">
    <property type="entry name" value="PROKAR_LIPOPROTEIN"/>
    <property type="match status" value="1"/>
</dbReference>